<sequence length="124" mass="13216">MTRLFLIGLLTLSLASCGVARNIGNTVGVGQGASKRTTVEGNGTRFRARANVQSGDRRAVTITVTPVAADPDGAKEAGRYQATRYCLLTYGGSDTEWTIGPDQPIEELPVENDTLTLEGRCTQK</sequence>
<reference evidence="2 3" key="1">
    <citation type="submission" date="2015-06" db="EMBL/GenBank/DDBJ databases">
        <title>Draft genome sequence of an Alphaproteobacteria species associated to the Mediterranean sponge Oscarella lobularis.</title>
        <authorList>
            <person name="Jourda C."/>
            <person name="Santini S."/>
            <person name="Claverie J.-M."/>
        </authorList>
    </citation>
    <scope>NUCLEOTIDE SEQUENCE [LARGE SCALE GENOMIC DNA]</scope>
    <source>
        <strain evidence="2">IGS</strain>
    </source>
</reference>
<keyword evidence="3" id="KW-1185">Reference proteome</keyword>
<keyword evidence="1" id="KW-0732">Signal</keyword>
<dbReference type="EMBL" id="LFTY01000002">
    <property type="protein sequence ID" value="KMW57840.1"/>
    <property type="molecule type" value="Genomic_DNA"/>
</dbReference>
<dbReference type="STRING" id="1675527.AIOL_002808"/>
<dbReference type="PATRIC" id="fig|1675527.3.peg.2940"/>
<dbReference type="Proteomes" id="UP000037178">
    <property type="component" value="Unassembled WGS sequence"/>
</dbReference>
<evidence type="ECO:0000313" key="2">
    <source>
        <dbReference type="EMBL" id="KMW57840.1"/>
    </source>
</evidence>
<accession>A0A0J9E4W4</accession>
<evidence type="ECO:0008006" key="4">
    <source>
        <dbReference type="Google" id="ProtNLM"/>
    </source>
</evidence>
<organism evidence="2 3">
    <name type="scientific">Candidatus Rhodobacter oscarellae</name>
    <dbReference type="NCBI Taxonomy" id="1675527"/>
    <lineage>
        <taxon>Bacteria</taxon>
        <taxon>Pseudomonadati</taxon>
        <taxon>Pseudomonadota</taxon>
        <taxon>Alphaproteobacteria</taxon>
        <taxon>Rhodobacterales</taxon>
        <taxon>Rhodobacter group</taxon>
        <taxon>Rhodobacter</taxon>
    </lineage>
</organism>
<feature type="signal peptide" evidence="1">
    <location>
        <begin position="1"/>
        <end position="20"/>
    </location>
</feature>
<protein>
    <recommendedName>
        <fullName evidence="4">Lipoprotein</fullName>
    </recommendedName>
</protein>
<dbReference type="PROSITE" id="PS51257">
    <property type="entry name" value="PROKAR_LIPOPROTEIN"/>
    <property type="match status" value="1"/>
</dbReference>
<dbReference type="AlphaFoldDB" id="A0A0J9E4W4"/>
<dbReference type="RefSeq" id="WP_049643522.1">
    <property type="nucleotide sequence ID" value="NZ_LFTY01000002.1"/>
</dbReference>
<proteinExistence type="predicted"/>
<evidence type="ECO:0000313" key="3">
    <source>
        <dbReference type="Proteomes" id="UP000037178"/>
    </source>
</evidence>
<feature type="chain" id="PRO_5005318386" description="Lipoprotein" evidence="1">
    <location>
        <begin position="21"/>
        <end position="124"/>
    </location>
</feature>
<gene>
    <name evidence="2" type="ORF">AIOL_002808</name>
</gene>
<comment type="caution">
    <text evidence="2">The sequence shown here is derived from an EMBL/GenBank/DDBJ whole genome shotgun (WGS) entry which is preliminary data.</text>
</comment>
<evidence type="ECO:0000256" key="1">
    <source>
        <dbReference type="SAM" id="SignalP"/>
    </source>
</evidence>
<name>A0A0J9E4W4_9RHOB</name>
<dbReference type="OrthoDB" id="7659281at2"/>